<protein>
    <submittedName>
        <fullName evidence="1">Uncharacterized protein</fullName>
    </submittedName>
</protein>
<organism evidence="1 2">
    <name type="scientific">Paramecium octaurelia</name>
    <dbReference type="NCBI Taxonomy" id="43137"/>
    <lineage>
        <taxon>Eukaryota</taxon>
        <taxon>Sar</taxon>
        <taxon>Alveolata</taxon>
        <taxon>Ciliophora</taxon>
        <taxon>Intramacronucleata</taxon>
        <taxon>Oligohymenophorea</taxon>
        <taxon>Peniculida</taxon>
        <taxon>Parameciidae</taxon>
        <taxon>Paramecium</taxon>
    </lineage>
</organism>
<dbReference type="EMBL" id="CAJJDP010000026">
    <property type="protein sequence ID" value="CAD8152380.1"/>
    <property type="molecule type" value="Genomic_DNA"/>
</dbReference>
<gene>
    <name evidence="1" type="ORF">POCTA_138.1.T0260234</name>
</gene>
<keyword evidence="2" id="KW-1185">Reference proteome</keyword>
<sequence length="40" mass="4718">MGLIPSPAFHQQFAQIFYLGSMKQDMMKDHHIIYHEISIL</sequence>
<dbReference type="AlphaFoldDB" id="A0A8S1TJE6"/>
<reference evidence="1" key="1">
    <citation type="submission" date="2021-01" db="EMBL/GenBank/DDBJ databases">
        <authorList>
            <consortium name="Genoscope - CEA"/>
            <person name="William W."/>
        </authorList>
    </citation>
    <scope>NUCLEOTIDE SEQUENCE</scope>
</reference>
<accession>A0A8S1TJE6</accession>
<evidence type="ECO:0000313" key="1">
    <source>
        <dbReference type="EMBL" id="CAD8152380.1"/>
    </source>
</evidence>
<evidence type="ECO:0000313" key="2">
    <source>
        <dbReference type="Proteomes" id="UP000683925"/>
    </source>
</evidence>
<proteinExistence type="predicted"/>
<comment type="caution">
    <text evidence="1">The sequence shown here is derived from an EMBL/GenBank/DDBJ whole genome shotgun (WGS) entry which is preliminary data.</text>
</comment>
<name>A0A8S1TJE6_PAROT</name>
<dbReference type="Proteomes" id="UP000683925">
    <property type="component" value="Unassembled WGS sequence"/>
</dbReference>